<dbReference type="Proteomes" id="UP000615796">
    <property type="component" value="Unassembled WGS sequence"/>
</dbReference>
<dbReference type="RefSeq" id="WP_187026734.1">
    <property type="nucleotide sequence ID" value="NZ_JACRUP010000011.1"/>
</dbReference>
<comment type="similarity">
    <text evidence="2">Belongs to the ACC deaminase/D-cysteine desulfhydrase family.</text>
</comment>
<sequence length="298" mass="34682">MKLSHSPITQHRFQGVDFYLKRDDKLHPQFCGNKARKFLGLLELEAPAITTLISYGSVQANSLYSLAGLAAIRGWKLEYYVHRIPKWLQQRPTGNYRAALELGAQVMTTEYEAINHPHDHIVQVRQPDEHCLFIEEGGRSPFAEYGVRQLALELLEWIQQQPKQHWIIALPSGTGATSLYLQKALQPHDIQVITCPCVGGADYLRQQWQQLADTLYPTIIEPSHKHHFGHLYREDYQIWQQLYEQTHVEFDLLYDPLMWRCLLDWLPDHQPYSLIYIHQGGLLGNESMLPRYQRLCGE</sequence>
<proteinExistence type="inferred from homology"/>
<evidence type="ECO:0000256" key="2">
    <source>
        <dbReference type="ARBA" id="ARBA00008639"/>
    </source>
</evidence>
<dbReference type="GO" id="GO:0019148">
    <property type="term" value="F:D-cysteine desulfhydrase activity"/>
    <property type="evidence" value="ECO:0007669"/>
    <property type="project" value="TreeGrafter"/>
</dbReference>
<dbReference type="PIRSF" id="PIRSF006278">
    <property type="entry name" value="ACCD_DCysDesulf"/>
    <property type="match status" value="1"/>
</dbReference>
<feature type="domain" description="Tryptophan synthase beta chain-like PALP" evidence="5">
    <location>
        <begin position="15"/>
        <end position="215"/>
    </location>
</feature>
<dbReference type="Pfam" id="PF00291">
    <property type="entry name" value="PALP"/>
    <property type="match status" value="1"/>
</dbReference>
<keyword evidence="3 4" id="KW-0663">Pyridoxal phosphate</keyword>
<protein>
    <submittedName>
        <fullName evidence="6">1-aminocyclopropane-1-carboxylate deaminase/D-cysteine desulfhydrase</fullName>
    </submittedName>
</protein>
<comment type="caution">
    <text evidence="6">The sequence shown here is derived from an EMBL/GenBank/DDBJ whole genome shotgun (WGS) entry which is preliminary data.</text>
</comment>
<comment type="cofactor">
    <cofactor evidence="1">
        <name>pyridoxal 5'-phosphate</name>
        <dbReference type="ChEBI" id="CHEBI:597326"/>
    </cofactor>
</comment>
<accession>A0A9X0UIT1</accession>
<evidence type="ECO:0000256" key="1">
    <source>
        <dbReference type="ARBA" id="ARBA00001933"/>
    </source>
</evidence>
<evidence type="ECO:0000256" key="3">
    <source>
        <dbReference type="ARBA" id="ARBA00022898"/>
    </source>
</evidence>
<evidence type="ECO:0000259" key="5">
    <source>
        <dbReference type="Pfam" id="PF00291"/>
    </source>
</evidence>
<evidence type="ECO:0000313" key="6">
    <source>
        <dbReference type="EMBL" id="MBC5852215.1"/>
    </source>
</evidence>
<dbReference type="SUPFAM" id="SSF53686">
    <property type="entry name" value="Tryptophan synthase beta subunit-like PLP-dependent enzymes"/>
    <property type="match status" value="1"/>
</dbReference>
<dbReference type="AlphaFoldDB" id="A0A9X0UIT1"/>
<feature type="modified residue" description="N6-(pyridoxal phosphate)lysine" evidence="4">
    <location>
        <position position="34"/>
    </location>
</feature>
<keyword evidence="7" id="KW-1185">Reference proteome</keyword>
<gene>
    <name evidence="6" type="ORF">H8Q88_15005</name>
</gene>
<dbReference type="PANTHER" id="PTHR43780">
    <property type="entry name" value="1-AMINOCYCLOPROPANE-1-CARBOXYLATE DEAMINASE-RELATED"/>
    <property type="match status" value="1"/>
</dbReference>
<evidence type="ECO:0000256" key="4">
    <source>
        <dbReference type="PIRSR" id="PIRSR006278-2"/>
    </source>
</evidence>
<dbReference type="InterPro" id="IPR001926">
    <property type="entry name" value="TrpB-like_PALP"/>
</dbReference>
<evidence type="ECO:0000313" key="7">
    <source>
        <dbReference type="Proteomes" id="UP000615796"/>
    </source>
</evidence>
<dbReference type="PANTHER" id="PTHR43780:SF2">
    <property type="entry name" value="1-AMINOCYCLOPROPANE-1-CARBOXYLATE DEAMINASE-RELATED"/>
    <property type="match status" value="1"/>
</dbReference>
<dbReference type="EMBL" id="JACRUP010000011">
    <property type="protein sequence ID" value="MBC5852215.1"/>
    <property type="molecule type" value="Genomic_DNA"/>
</dbReference>
<reference evidence="6" key="1">
    <citation type="submission" date="2020-08" db="EMBL/GenBank/DDBJ databases">
        <title>Genome Sequencing and Pan-Genome Analysis of Migratory bird Vibrio Strains, Inner Mongolia.</title>
        <authorList>
            <person name="Zheng L."/>
        </authorList>
    </citation>
    <scope>NUCLEOTIDE SEQUENCE</scope>
    <source>
        <strain evidence="6">M13F</strain>
    </source>
</reference>
<dbReference type="InterPro" id="IPR027278">
    <property type="entry name" value="ACCD_DCysDesulf"/>
</dbReference>
<dbReference type="Gene3D" id="3.40.50.1100">
    <property type="match status" value="2"/>
</dbReference>
<name>A0A9X0UIT1_VIBME</name>
<organism evidence="6 7">
    <name type="scientific">Vibrio metschnikovii</name>
    <dbReference type="NCBI Taxonomy" id="28172"/>
    <lineage>
        <taxon>Bacteria</taxon>
        <taxon>Pseudomonadati</taxon>
        <taxon>Pseudomonadota</taxon>
        <taxon>Gammaproteobacteria</taxon>
        <taxon>Vibrionales</taxon>
        <taxon>Vibrionaceae</taxon>
        <taxon>Vibrio</taxon>
    </lineage>
</organism>
<dbReference type="InterPro" id="IPR036052">
    <property type="entry name" value="TrpB-like_PALP_sf"/>
</dbReference>